<organism evidence="3 5">
    <name type="scientific">Heracleum sosnowskyi</name>
    <dbReference type="NCBI Taxonomy" id="360622"/>
    <lineage>
        <taxon>Eukaryota</taxon>
        <taxon>Viridiplantae</taxon>
        <taxon>Streptophyta</taxon>
        <taxon>Embryophyta</taxon>
        <taxon>Tracheophyta</taxon>
        <taxon>Spermatophyta</taxon>
        <taxon>Magnoliopsida</taxon>
        <taxon>eudicotyledons</taxon>
        <taxon>Gunneridae</taxon>
        <taxon>Pentapetalae</taxon>
        <taxon>asterids</taxon>
        <taxon>campanulids</taxon>
        <taxon>Apiales</taxon>
        <taxon>Apiaceae</taxon>
        <taxon>Apioideae</taxon>
        <taxon>apioid superclade</taxon>
        <taxon>Tordylieae</taxon>
        <taxon>Tordyliinae</taxon>
        <taxon>Heracleum</taxon>
    </lineage>
</organism>
<proteinExistence type="predicted"/>
<reference evidence="3" key="1">
    <citation type="submission" date="2023-02" db="EMBL/GenBank/DDBJ databases">
        <title>Genome of toxic invasive species Heracleum sosnowskyi carries increased number of genes despite the absence of recent whole-genome duplications.</title>
        <authorList>
            <person name="Schelkunov M."/>
            <person name="Shtratnikova V."/>
            <person name="Makarenko M."/>
            <person name="Klepikova A."/>
            <person name="Omelchenko D."/>
            <person name="Novikova G."/>
            <person name="Obukhova E."/>
            <person name="Bogdanov V."/>
            <person name="Penin A."/>
            <person name="Logacheva M."/>
        </authorList>
    </citation>
    <scope>NUCLEOTIDE SEQUENCE</scope>
    <source>
        <strain evidence="3">Hsosn_3</strain>
        <tissue evidence="3">Leaf</tissue>
    </source>
</reference>
<evidence type="ECO:0000256" key="1">
    <source>
        <dbReference type="SAM" id="MobiDB-lite"/>
    </source>
</evidence>
<keyword evidence="5" id="KW-1185">Reference proteome</keyword>
<comment type="caution">
    <text evidence="3">The sequence shown here is derived from an EMBL/GenBank/DDBJ whole genome shotgun (WGS) entry which is preliminary data.</text>
</comment>
<feature type="region of interest" description="Disordered" evidence="1">
    <location>
        <begin position="40"/>
        <end position="124"/>
    </location>
</feature>
<feature type="compositionally biased region" description="Basic and acidic residues" evidence="1">
    <location>
        <begin position="71"/>
        <end position="92"/>
    </location>
</feature>
<feature type="compositionally biased region" description="Polar residues" evidence="1">
    <location>
        <begin position="98"/>
        <end position="107"/>
    </location>
</feature>
<dbReference type="EMBL" id="JAUIZM010000005">
    <property type="protein sequence ID" value="KAK1385903.1"/>
    <property type="molecule type" value="Genomic_DNA"/>
</dbReference>
<name>A0AAD8IJW6_9APIA</name>
<protein>
    <submittedName>
        <fullName evidence="3">Uncharacterized protein</fullName>
    </submittedName>
</protein>
<sequence length="124" mass="13462">MAATRSIEFVCFLLIFPLLIPKSPLVGAARESWLLSSPLEKTSTVEESKYSGPNTKEVGHKDQDILPPSKVFDDDSMRSQPRSKDKGHKDSDALPPSKASSTVNESNVLPAPKILADDDIVGID</sequence>
<evidence type="ECO:0000313" key="3">
    <source>
        <dbReference type="EMBL" id="KAK1385903.1"/>
    </source>
</evidence>
<keyword evidence="2" id="KW-0732">Signal</keyword>
<accession>A0AAD8IJW6</accession>
<feature type="signal peptide" evidence="2">
    <location>
        <begin position="1"/>
        <end position="28"/>
    </location>
</feature>
<dbReference type="EMBL" id="JAUIZM010000005">
    <property type="protein sequence ID" value="KAK1385905.1"/>
    <property type="molecule type" value="Genomic_DNA"/>
</dbReference>
<reference evidence="3" key="2">
    <citation type="submission" date="2023-05" db="EMBL/GenBank/DDBJ databases">
        <authorList>
            <person name="Schelkunov M.I."/>
        </authorList>
    </citation>
    <scope>NUCLEOTIDE SEQUENCE</scope>
    <source>
        <strain evidence="3">Hsosn_3</strain>
        <tissue evidence="3">Leaf</tissue>
    </source>
</reference>
<evidence type="ECO:0000313" key="5">
    <source>
        <dbReference type="Proteomes" id="UP001237642"/>
    </source>
</evidence>
<dbReference type="AlphaFoldDB" id="A0AAD8IJW6"/>
<dbReference type="Proteomes" id="UP001237642">
    <property type="component" value="Unassembled WGS sequence"/>
</dbReference>
<feature type="chain" id="PRO_5042442252" evidence="2">
    <location>
        <begin position="29"/>
        <end position="124"/>
    </location>
</feature>
<evidence type="ECO:0000313" key="4">
    <source>
        <dbReference type="EMBL" id="KAK1385905.1"/>
    </source>
</evidence>
<evidence type="ECO:0000256" key="2">
    <source>
        <dbReference type="SAM" id="SignalP"/>
    </source>
</evidence>
<gene>
    <name evidence="3" type="ORF">POM88_023638</name>
    <name evidence="4" type="ORF">POM88_023640</name>
</gene>